<evidence type="ECO:0000256" key="4">
    <source>
        <dbReference type="ARBA" id="ARBA00022842"/>
    </source>
</evidence>
<keyword evidence="2" id="KW-0479">Metal-binding</keyword>
<dbReference type="GO" id="GO:0006284">
    <property type="term" value="P:base-excision repair"/>
    <property type="evidence" value="ECO:0000318"/>
    <property type="project" value="GO_Central"/>
</dbReference>
<dbReference type="InParanoid" id="K7L296"/>
<reference evidence="5 6" key="1">
    <citation type="journal article" date="2010" name="Nature">
        <title>Genome sequence of the palaeopolyploid soybean.</title>
        <authorList>
            <person name="Schmutz J."/>
            <person name="Cannon S.B."/>
            <person name="Schlueter J."/>
            <person name="Ma J."/>
            <person name="Mitros T."/>
            <person name="Nelson W."/>
            <person name="Hyten D.L."/>
            <person name="Song Q."/>
            <person name="Thelen J.J."/>
            <person name="Cheng J."/>
            <person name="Xu D."/>
            <person name="Hellsten U."/>
            <person name="May G.D."/>
            <person name="Yu Y."/>
            <person name="Sakurai T."/>
            <person name="Umezawa T."/>
            <person name="Bhattacharyya M.K."/>
            <person name="Sandhu D."/>
            <person name="Valliyodan B."/>
            <person name="Lindquist E."/>
            <person name="Peto M."/>
            <person name="Grant D."/>
            <person name="Shu S."/>
            <person name="Goodstein D."/>
            <person name="Barry K."/>
            <person name="Futrell-Griggs M."/>
            <person name="Abernathy B."/>
            <person name="Du J."/>
            <person name="Tian Z."/>
            <person name="Zhu L."/>
            <person name="Gill N."/>
            <person name="Joshi T."/>
            <person name="Libault M."/>
            <person name="Sethuraman A."/>
            <person name="Zhang X.-C."/>
            <person name="Shinozaki K."/>
            <person name="Nguyen H.T."/>
            <person name="Wing R.A."/>
            <person name="Cregan P."/>
            <person name="Specht J."/>
            <person name="Grimwood J."/>
            <person name="Rokhsar D."/>
            <person name="Stacey G."/>
            <person name="Shoemaker R.C."/>
            <person name="Jackson S.A."/>
        </authorList>
    </citation>
    <scope>NUCLEOTIDE SEQUENCE</scope>
    <source>
        <strain evidence="6">cv. Williams 82</strain>
        <tissue evidence="5">Callus</tissue>
    </source>
</reference>
<dbReference type="EMBL" id="CM000840">
    <property type="protein sequence ID" value="KRH49652.1"/>
    <property type="molecule type" value="Genomic_DNA"/>
</dbReference>
<dbReference type="SUPFAM" id="SSF56219">
    <property type="entry name" value="DNase I-like"/>
    <property type="match status" value="1"/>
</dbReference>
<gene>
    <name evidence="5" type="ORF">GLYMA_07G170400</name>
</gene>
<sequence>MNIVSYNVRGLGRGVKWGAIRRLVRNQKVDMICIQETKRESIDKATCHALWGDSDIGWEFQPAINTAGGLLCVWSQQAFKLERKEVGSGFILLEGVWLKENQKTSVVNIYSPCDSQ</sequence>
<dbReference type="SMR" id="K7L296"/>
<proteinExistence type="predicted"/>
<dbReference type="InterPro" id="IPR036691">
    <property type="entry name" value="Endo/exonu/phosph_ase_sf"/>
</dbReference>
<accession>K7L296</accession>
<evidence type="ECO:0000313" key="7">
    <source>
        <dbReference type="Proteomes" id="UP000008827"/>
    </source>
</evidence>
<dbReference type="Proteomes" id="UP000008827">
    <property type="component" value="Chromosome 7"/>
</dbReference>
<dbReference type="PANTHER" id="PTHR22748">
    <property type="entry name" value="AP ENDONUCLEASE"/>
    <property type="match status" value="1"/>
</dbReference>
<comment type="cofactor">
    <cofactor evidence="1">
        <name>Mg(2+)</name>
        <dbReference type="ChEBI" id="CHEBI:18420"/>
    </cofactor>
</comment>
<dbReference type="GO" id="GO:0046872">
    <property type="term" value="F:metal ion binding"/>
    <property type="evidence" value="ECO:0007669"/>
    <property type="project" value="UniProtKB-KW"/>
</dbReference>
<dbReference type="OMA" id="ATCHALW"/>
<name>K7L296_SOYBN</name>
<dbReference type="HOGENOM" id="CLU_131209_0_0_1"/>
<dbReference type="AlphaFoldDB" id="K7L296"/>
<evidence type="ECO:0000256" key="2">
    <source>
        <dbReference type="ARBA" id="ARBA00022723"/>
    </source>
</evidence>
<dbReference type="GO" id="GO:0003906">
    <property type="term" value="F:DNA-(apurinic or apyrimidinic site) endonuclease activity"/>
    <property type="evidence" value="ECO:0000318"/>
    <property type="project" value="GO_Central"/>
</dbReference>
<evidence type="ECO:0008006" key="8">
    <source>
        <dbReference type="Google" id="ProtNLM"/>
    </source>
</evidence>
<dbReference type="FunFam" id="3.60.10.10:FF:000183">
    <property type="entry name" value="Uncharacterized protein"/>
    <property type="match status" value="1"/>
</dbReference>
<keyword evidence="3" id="KW-0378">Hydrolase</keyword>
<protein>
    <recommendedName>
        <fullName evidence="8">Endonuclease/exonuclease/phosphatase domain-containing protein</fullName>
    </recommendedName>
</protein>
<dbReference type="GO" id="GO:0008311">
    <property type="term" value="F:double-stranded DNA 3'-5' DNA exonuclease activity"/>
    <property type="evidence" value="ECO:0000318"/>
    <property type="project" value="GO_Central"/>
</dbReference>
<organism evidence="5">
    <name type="scientific">Glycine max</name>
    <name type="common">Soybean</name>
    <name type="synonym">Glycine hispida</name>
    <dbReference type="NCBI Taxonomy" id="3847"/>
    <lineage>
        <taxon>Eukaryota</taxon>
        <taxon>Viridiplantae</taxon>
        <taxon>Streptophyta</taxon>
        <taxon>Embryophyta</taxon>
        <taxon>Tracheophyta</taxon>
        <taxon>Spermatophyta</taxon>
        <taxon>Magnoliopsida</taxon>
        <taxon>eudicotyledons</taxon>
        <taxon>Gunneridae</taxon>
        <taxon>Pentapetalae</taxon>
        <taxon>rosids</taxon>
        <taxon>fabids</taxon>
        <taxon>Fabales</taxon>
        <taxon>Fabaceae</taxon>
        <taxon>Papilionoideae</taxon>
        <taxon>50 kb inversion clade</taxon>
        <taxon>NPAAA clade</taxon>
        <taxon>indigoferoid/millettioid clade</taxon>
        <taxon>Phaseoleae</taxon>
        <taxon>Glycine</taxon>
        <taxon>Glycine subgen. Soja</taxon>
    </lineage>
</organism>
<keyword evidence="7" id="KW-1185">Reference proteome</keyword>
<evidence type="ECO:0000256" key="1">
    <source>
        <dbReference type="ARBA" id="ARBA00001946"/>
    </source>
</evidence>
<keyword evidence="4" id="KW-0460">Magnesium</keyword>
<evidence type="ECO:0000256" key="3">
    <source>
        <dbReference type="ARBA" id="ARBA00022801"/>
    </source>
</evidence>
<evidence type="ECO:0000313" key="5">
    <source>
        <dbReference type="EMBL" id="KRH49652.1"/>
    </source>
</evidence>
<reference evidence="5" key="3">
    <citation type="submission" date="2018-07" db="EMBL/GenBank/DDBJ databases">
        <title>WGS assembly of Glycine max.</title>
        <authorList>
            <person name="Schmutz J."/>
            <person name="Cannon S."/>
            <person name="Schlueter J."/>
            <person name="Ma J."/>
            <person name="Mitros T."/>
            <person name="Nelson W."/>
            <person name="Hyten D."/>
            <person name="Song Q."/>
            <person name="Thelen J."/>
            <person name="Cheng J."/>
            <person name="Xu D."/>
            <person name="Hellsten U."/>
            <person name="May G."/>
            <person name="Yu Y."/>
            <person name="Sakurai T."/>
            <person name="Umezawa T."/>
            <person name="Bhattacharyya M."/>
            <person name="Sandhu D."/>
            <person name="Valliyodan B."/>
            <person name="Lindquist E."/>
            <person name="Peto M."/>
            <person name="Grant D."/>
            <person name="Shu S."/>
            <person name="Goodstein D."/>
            <person name="Barry K."/>
            <person name="Futrell-Griggs M."/>
            <person name="Abernathy B."/>
            <person name="Du J."/>
            <person name="Tian Z."/>
            <person name="Zhu L."/>
            <person name="Gill N."/>
            <person name="Joshi T."/>
            <person name="Libault M."/>
            <person name="Sethuraman A."/>
            <person name="Zhang X."/>
            <person name="Shinozaki K."/>
            <person name="Nguyen H."/>
            <person name="Wing R."/>
            <person name="Cregan P."/>
            <person name="Specht J."/>
            <person name="Grimwood J."/>
            <person name="Rokhsar D."/>
            <person name="Stacey G."/>
            <person name="Shoemaker R."/>
            <person name="Jackson S."/>
        </authorList>
    </citation>
    <scope>NUCLEOTIDE SEQUENCE</scope>
    <source>
        <tissue evidence="5">Callus</tissue>
    </source>
</reference>
<reference evidence="6" key="2">
    <citation type="submission" date="2018-02" db="UniProtKB">
        <authorList>
            <consortium name="EnsemblPlants"/>
        </authorList>
    </citation>
    <scope>IDENTIFICATION</scope>
    <source>
        <strain evidence="6">Williams 82</strain>
    </source>
</reference>
<dbReference type="GO" id="GO:0005634">
    <property type="term" value="C:nucleus"/>
    <property type="evidence" value="ECO:0000318"/>
    <property type="project" value="GO_Central"/>
</dbReference>
<dbReference type="EnsemblPlants" id="KRH49652">
    <property type="protein sequence ID" value="KRH49652"/>
    <property type="gene ID" value="GLYMA_07G170400"/>
</dbReference>
<dbReference type="GO" id="GO:0008081">
    <property type="term" value="F:phosphoric diester hydrolase activity"/>
    <property type="evidence" value="ECO:0000318"/>
    <property type="project" value="GO_Central"/>
</dbReference>
<dbReference type="Gramene" id="KRH49652">
    <property type="protein sequence ID" value="KRH49652"/>
    <property type="gene ID" value="GLYMA_07G170400"/>
</dbReference>
<evidence type="ECO:0000313" key="6">
    <source>
        <dbReference type="EnsemblPlants" id="KRH49652"/>
    </source>
</evidence>
<dbReference type="Gene3D" id="3.60.10.10">
    <property type="entry name" value="Endonuclease/exonuclease/phosphatase"/>
    <property type="match status" value="1"/>
</dbReference>
<dbReference type="InterPro" id="IPR004808">
    <property type="entry name" value="AP_endonuc_1"/>
</dbReference>
<dbReference type="PANTHER" id="PTHR22748:SF11">
    <property type="entry name" value="OS07G0184032 PROTEIN"/>
    <property type="match status" value="1"/>
</dbReference>
<dbReference type="PaxDb" id="3847-GLYMA07G26492.1"/>